<comment type="caution">
    <text evidence="2">The sequence shown here is derived from an EMBL/GenBank/DDBJ whole genome shotgun (WGS) entry which is preliminary data.</text>
</comment>
<dbReference type="EMBL" id="ML986640">
    <property type="protein sequence ID" value="KAF2262450.1"/>
    <property type="molecule type" value="Genomic_DNA"/>
</dbReference>
<gene>
    <name evidence="2" type="ORF">CC78DRAFT_582565</name>
</gene>
<evidence type="ECO:0000313" key="3">
    <source>
        <dbReference type="Proteomes" id="UP000800093"/>
    </source>
</evidence>
<proteinExistence type="predicted"/>
<sequence>MSSQNILDKMEGLRQVCVAYQAASIDEANIDVLKEENSSEDDTELFDLLPEYVEGFEVNVEPQSSNNDKDIGEDEDHEEDEVKDGEEDKNGEWHGL</sequence>
<dbReference type="AlphaFoldDB" id="A0A9P4K9E3"/>
<organism evidence="2 3">
    <name type="scientific">Lojkania enalia</name>
    <dbReference type="NCBI Taxonomy" id="147567"/>
    <lineage>
        <taxon>Eukaryota</taxon>
        <taxon>Fungi</taxon>
        <taxon>Dikarya</taxon>
        <taxon>Ascomycota</taxon>
        <taxon>Pezizomycotina</taxon>
        <taxon>Dothideomycetes</taxon>
        <taxon>Pleosporomycetidae</taxon>
        <taxon>Pleosporales</taxon>
        <taxon>Pleosporales incertae sedis</taxon>
        <taxon>Lojkania</taxon>
    </lineage>
</organism>
<accession>A0A9P4K9E3</accession>
<feature type="compositionally biased region" description="Basic and acidic residues" evidence="1">
    <location>
        <begin position="86"/>
        <end position="96"/>
    </location>
</feature>
<evidence type="ECO:0000256" key="1">
    <source>
        <dbReference type="SAM" id="MobiDB-lite"/>
    </source>
</evidence>
<evidence type="ECO:0000313" key="2">
    <source>
        <dbReference type="EMBL" id="KAF2262450.1"/>
    </source>
</evidence>
<feature type="compositionally biased region" description="Acidic residues" evidence="1">
    <location>
        <begin position="71"/>
        <end position="85"/>
    </location>
</feature>
<keyword evidence="3" id="KW-1185">Reference proteome</keyword>
<feature type="region of interest" description="Disordered" evidence="1">
    <location>
        <begin position="56"/>
        <end position="96"/>
    </location>
</feature>
<reference evidence="3" key="1">
    <citation type="journal article" date="2020" name="Stud. Mycol.">
        <title>101 Dothideomycetes genomes: A test case for predicting lifestyles and emergence of pathogens.</title>
        <authorList>
            <person name="Haridas S."/>
            <person name="Albert R."/>
            <person name="Binder M."/>
            <person name="Bloem J."/>
            <person name="LaButti K."/>
            <person name="Salamov A."/>
            <person name="Andreopoulos B."/>
            <person name="Baker S."/>
            <person name="Barry K."/>
            <person name="Bills G."/>
            <person name="Bluhm B."/>
            <person name="Cannon C."/>
            <person name="Castanera R."/>
            <person name="Culley D."/>
            <person name="Daum C."/>
            <person name="Ezra D."/>
            <person name="Gonzalez J."/>
            <person name="Henrissat B."/>
            <person name="Kuo A."/>
            <person name="Liang C."/>
            <person name="Lipzen A."/>
            <person name="Lutzoni F."/>
            <person name="Magnuson J."/>
            <person name="Mondo S."/>
            <person name="Nolan M."/>
            <person name="Ohm R."/>
            <person name="Pangilinan J."/>
            <person name="Park H.-J."/>
            <person name="Ramirez L."/>
            <person name="Alfaro M."/>
            <person name="Sun H."/>
            <person name="Tritt A."/>
            <person name="Yoshinaga Y."/>
            <person name="Zwiers L.-H."/>
            <person name="Turgeon B."/>
            <person name="Goodwin S."/>
            <person name="Spatafora J."/>
            <person name="Crous P."/>
            <person name="Grigoriev I."/>
        </authorList>
    </citation>
    <scope>NUCLEOTIDE SEQUENCE [LARGE SCALE GENOMIC DNA]</scope>
    <source>
        <strain evidence="3">CBS 304.66</strain>
    </source>
</reference>
<name>A0A9P4K9E3_9PLEO</name>
<dbReference type="Proteomes" id="UP000800093">
    <property type="component" value="Unassembled WGS sequence"/>
</dbReference>
<protein>
    <submittedName>
        <fullName evidence="2">Uncharacterized protein</fullName>
    </submittedName>
</protein>